<dbReference type="KEGG" id="lul:LPB138_07435"/>
<dbReference type="Proteomes" id="UP000176050">
    <property type="component" value="Chromosome"/>
</dbReference>
<gene>
    <name evidence="2" type="ORF">LPB138_07435</name>
</gene>
<accession>A0A1D8P7G3</accession>
<reference evidence="2 3" key="1">
    <citation type="submission" date="2016-10" db="EMBL/GenBank/DDBJ databases">
        <title>Lutibacter sp. LPB0138, isolated from marine gastropod.</title>
        <authorList>
            <person name="Kim E."/>
            <person name="Yi H."/>
        </authorList>
    </citation>
    <scope>NUCLEOTIDE SEQUENCE [LARGE SCALE GENOMIC DNA]</scope>
    <source>
        <strain evidence="2 3">LPB0138</strain>
    </source>
</reference>
<organism evidence="2 3">
    <name type="scientific">Urechidicola croceus</name>
    <dbReference type="NCBI Taxonomy" id="1850246"/>
    <lineage>
        <taxon>Bacteria</taxon>
        <taxon>Pseudomonadati</taxon>
        <taxon>Bacteroidota</taxon>
        <taxon>Flavobacteriia</taxon>
        <taxon>Flavobacteriales</taxon>
        <taxon>Flavobacteriaceae</taxon>
        <taxon>Urechidicola</taxon>
    </lineage>
</organism>
<name>A0A1D8P7G3_9FLAO</name>
<protein>
    <submittedName>
        <fullName evidence="2">Uncharacterized protein</fullName>
    </submittedName>
</protein>
<evidence type="ECO:0000256" key="1">
    <source>
        <dbReference type="SAM" id="Phobius"/>
    </source>
</evidence>
<feature type="transmembrane region" description="Helical" evidence="1">
    <location>
        <begin position="38"/>
        <end position="58"/>
    </location>
</feature>
<proteinExistence type="predicted"/>
<keyword evidence="1" id="KW-1133">Transmembrane helix</keyword>
<keyword evidence="1" id="KW-0812">Transmembrane</keyword>
<evidence type="ECO:0000313" key="2">
    <source>
        <dbReference type="EMBL" id="AOW20517.1"/>
    </source>
</evidence>
<keyword evidence="1" id="KW-0472">Membrane</keyword>
<dbReference type="EMBL" id="CP017478">
    <property type="protein sequence ID" value="AOW20517.1"/>
    <property type="molecule type" value="Genomic_DNA"/>
</dbReference>
<dbReference type="AlphaFoldDB" id="A0A1D8P7G3"/>
<feature type="transmembrane region" description="Helical" evidence="1">
    <location>
        <begin position="6"/>
        <end position="26"/>
    </location>
</feature>
<evidence type="ECO:0000313" key="3">
    <source>
        <dbReference type="Proteomes" id="UP000176050"/>
    </source>
</evidence>
<sequence length="61" mass="7235">MFTSGQKIFAVFFIIAFILIMVWSYRKDLKLHKIHYKNVFVIVLAIILVITIFTLITFSMH</sequence>
<dbReference type="STRING" id="1850246.LPB138_07435"/>
<keyword evidence="3" id="KW-1185">Reference proteome</keyword>